<evidence type="ECO:0000313" key="6">
    <source>
        <dbReference type="EMBL" id="MDQ0395465.1"/>
    </source>
</evidence>
<name>A0ABU0FLJ4_9HYPH</name>
<dbReference type="InterPro" id="IPR017871">
    <property type="entry name" value="ABC_transporter-like_CS"/>
</dbReference>
<dbReference type="Pfam" id="PF00005">
    <property type="entry name" value="ABC_tran"/>
    <property type="match status" value="1"/>
</dbReference>
<evidence type="ECO:0000313" key="7">
    <source>
        <dbReference type="Proteomes" id="UP001237448"/>
    </source>
</evidence>
<gene>
    <name evidence="6" type="ORF">J3R73_005257</name>
</gene>
<reference evidence="6 7" key="1">
    <citation type="submission" date="2023-07" db="EMBL/GenBank/DDBJ databases">
        <title>Genomic Encyclopedia of Type Strains, Phase IV (KMG-IV): sequencing the most valuable type-strain genomes for metagenomic binning, comparative biology and taxonomic classification.</title>
        <authorList>
            <person name="Goeker M."/>
        </authorList>
    </citation>
    <scope>NUCLEOTIDE SEQUENCE [LARGE SCALE GENOMIC DNA]</scope>
    <source>
        <strain evidence="6 7">DSM 5896</strain>
    </source>
</reference>
<keyword evidence="2" id="KW-0813">Transport</keyword>
<accession>A0ABU0FLJ4</accession>
<dbReference type="InterPro" id="IPR050319">
    <property type="entry name" value="ABC_transp_ATP-bind"/>
</dbReference>
<dbReference type="PANTHER" id="PTHR43776">
    <property type="entry name" value="TRANSPORT ATP-BINDING PROTEIN"/>
    <property type="match status" value="1"/>
</dbReference>
<dbReference type="InterPro" id="IPR027417">
    <property type="entry name" value="P-loop_NTPase"/>
</dbReference>
<evidence type="ECO:0000259" key="5">
    <source>
        <dbReference type="PROSITE" id="PS50893"/>
    </source>
</evidence>
<comment type="caution">
    <text evidence="6">The sequence shown here is derived from an EMBL/GenBank/DDBJ whole genome shotgun (WGS) entry which is preliminary data.</text>
</comment>
<evidence type="ECO:0000256" key="3">
    <source>
        <dbReference type="ARBA" id="ARBA00022741"/>
    </source>
</evidence>
<dbReference type="EMBL" id="JAUSVK010000001">
    <property type="protein sequence ID" value="MDQ0395465.1"/>
    <property type="molecule type" value="Genomic_DNA"/>
</dbReference>
<keyword evidence="4" id="KW-0067">ATP-binding</keyword>
<dbReference type="Gene3D" id="3.40.50.300">
    <property type="entry name" value="P-loop containing nucleotide triphosphate hydrolases"/>
    <property type="match status" value="1"/>
</dbReference>
<dbReference type="CDD" id="cd03257">
    <property type="entry name" value="ABC_NikE_OppD_transporters"/>
    <property type="match status" value="1"/>
</dbReference>
<organism evidence="6 7">
    <name type="scientific">Labrys monachus</name>
    <dbReference type="NCBI Taxonomy" id="217067"/>
    <lineage>
        <taxon>Bacteria</taxon>
        <taxon>Pseudomonadati</taxon>
        <taxon>Pseudomonadota</taxon>
        <taxon>Alphaproteobacteria</taxon>
        <taxon>Hyphomicrobiales</taxon>
        <taxon>Xanthobacteraceae</taxon>
        <taxon>Labrys</taxon>
    </lineage>
</organism>
<dbReference type="PROSITE" id="PS50893">
    <property type="entry name" value="ABC_TRANSPORTER_2"/>
    <property type="match status" value="1"/>
</dbReference>
<protein>
    <submittedName>
        <fullName evidence="6">ABC-type glutathione transport system ATPase component</fullName>
    </submittedName>
</protein>
<dbReference type="InterPro" id="IPR003439">
    <property type="entry name" value="ABC_transporter-like_ATP-bd"/>
</dbReference>
<evidence type="ECO:0000256" key="1">
    <source>
        <dbReference type="ARBA" id="ARBA00005417"/>
    </source>
</evidence>
<proteinExistence type="inferred from homology"/>
<comment type="similarity">
    <text evidence="1">Belongs to the ABC transporter superfamily.</text>
</comment>
<keyword evidence="7" id="KW-1185">Reference proteome</keyword>
<dbReference type="RefSeq" id="WP_307434189.1">
    <property type="nucleotide sequence ID" value="NZ_JAUSVK010000001.1"/>
</dbReference>
<dbReference type="PROSITE" id="PS00211">
    <property type="entry name" value="ABC_TRANSPORTER_1"/>
    <property type="match status" value="1"/>
</dbReference>
<dbReference type="SUPFAM" id="SSF52540">
    <property type="entry name" value="P-loop containing nucleoside triphosphate hydrolases"/>
    <property type="match status" value="1"/>
</dbReference>
<dbReference type="PANTHER" id="PTHR43776:SF7">
    <property type="entry name" value="D,D-DIPEPTIDE TRANSPORT ATP-BINDING PROTEIN DDPF-RELATED"/>
    <property type="match status" value="1"/>
</dbReference>
<evidence type="ECO:0000256" key="2">
    <source>
        <dbReference type="ARBA" id="ARBA00022448"/>
    </source>
</evidence>
<keyword evidence="3" id="KW-0547">Nucleotide-binding</keyword>
<dbReference type="SMART" id="SM00382">
    <property type="entry name" value="AAA"/>
    <property type="match status" value="1"/>
</dbReference>
<sequence length="266" mass="28515">MSDTVIQVTGLGKSFTRGAKAVDGVTLAVERGETLGIVGESGSGKSTLLRMILRLIRPSEGSVTVEGRDVWNAHGADLKAVRRGMQAIFQDPASSFNPRQSIGAILAAPLQVHGIGDERSRAALIGATLERVGLAASTVSRFPHQLSGGQRQRIAIARAVIMKPAVVLADEPTSALDVSVQAQVLQLFRETKRELGLTSVFVSHNLAVIREVSDRVAVMRLGRVVEIGSADEIFTAPKSEYTRALIDAVPDPFRRFRATADQRTTP</sequence>
<dbReference type="InterPro" id="IPR003593">
    <property type="entry name" value="AAA+_ATPase"/>
</dbReference>
<dbReference type="Proteomes" id="UP001237448">
    <property type="component" value="Unassembled WGS sequence"/>
</dbReference>
<feature type="domain" description="ABC transporter" evidence="5">
    <location>
        <begin position="6"/>
        <end position="246"/>
    </location>
</feature>
<evidence type="ECO:0000256" key="4">
    <source>
        <dbReference type="ARBA" id="ARBA00022840"/>
    </source>
</evidence>